<proteinExistence type="predicted"/>
<accession>A0A0E9TAA3</accession>
<reference evidence="1" key="1">
    <citation type="submission" date="2014-11" db="EMBL/GenBank/DDBJ databases">
        <authorList>
            <person name="Amaro Gonzalez C."/>
        </authorList>
    </citation>
    <scope>NUCLEOTIDE SEQUENCE</scope>
</reference>
<dbReference type="AlphaFoldDB" id="A0A0E9TAA3"/>
<evidence type="ECO:0000313" key="1">
    <source>
        <dbReference type="EMBL" id="JAH49648.1"/>
    </source>
</evidence>
<reference evidence="1" key="2">
    <citation type="journal article" date="2015" name="Fish Shellfish Immunol.">
        <title>Early steps in the European eel (Anguilla anguilla)-Vibrio vulnificus interaction in the gills: Role of the RtxA13 toxin.</title>
        <authorList>
            <person name="Callol A."/>
            <person name="Pajuelo D."/>
            <person name="Ebbesson L."/>
            <person name="Teles M."/>
            <person name="MacKenzie S."/>
            <person name="Amaro C."/>
        </authorList>
    </citation>
    <scope>NUCLEOTIDE SEQUENCE</scope>
</reference>
<organism evidence="1">
    <name type="scientific">Anguilla anguilla</name>
    <name type="common">European freshwater eel</name>
    <name type="synonym">Muraena anguilla</name>
    <dbReference type="NCBI Taxonomy" id="7936"/>
    <lineage>
        <taxon>Eukaryota</taxon>
        <taxon>Metazoa</taxon>
        <taxon>Chordata</taxon>
        <taxon>Craniata</taxon>
        <taxon>Vertebrata</taxon>
        <taxon>Euteleostomi</taxon>
        <taxon>Actinopterygii</taxon>
        <taxon>Neopterygii</taxon>
        <taxon>Teleostei</taxon>
        <taxon>Anguilliformes</taxon>
        <taxon>Anguillidae</taxon>
        <taxon>Anguilla</taxon>
    </lineage>
</organism>
<name>A0A0E9TAA3_ANGAN</name>
<protein>
    <submittedName>
        <fullName evidence="1">Uncharacterized protein</fullName>
    </submittedName>
</protein>
<dbReference type="EMBL" id="GBXM01058929">
    <property type="protein sequence ID" value="JAH49648.1"/>
    <property type="molecule type" value="Transcribed_RNA"/>
</dbReference>
<sequence>MVCFKALSRILGFSRIAQGRSHVSLQISPFADRLCVLLLFIFYKTILIQDPKFHIHRIIFAA</sequence>